<accession>A0A545SYC4</accession>
<organism evidence="1 2">
    <name type="scientific">Exilibacterium tricleocarpae</name>
    <dbReference type="NCBI Taxonomy" id="2591008"/>
    <lineage>
        <taxon>Bacteria</taxon>
        <taxon>Pseudomonadati</taxon>
        <taxon>Pseudomonadota</taxon>
        <taxon>Gammaproteobacteria</taxon>
        <taxon>Cellvibrionales</taxon>
        <taxon>Cellvibrionaceae</taxon>
        <taxon>Exilibacterium</taxon>
    </lineage>
</organism>
<sequence length="75" mass="7973">MADSTSTPGTGGQTQALLDQVAQQQQQGLATSIALNQMNQSFETAMEAIAQQRTAFEKVVDEAEKGRANISQSQS</sequence>
<dbReference type="RefSeq" id="WP_142929217.1">
    <property type="nucleotide sequence ID" value="NZ_ML660104.1"/>
</dbReference>
<proteinExistence type="predicted"/>
<protein>
    <submittedName>
        <fullName evidence="1">Uncharacterized protein</fullName>
    </submittedName>
</protein>
<evidence type="ECO:0000313" key="1">
    <source>
        <dbReference type="EMBL" id="TQV69939.1"/>
    </source>
</evidence>
<name>A0A545SYC4_9GAMM</name>
<dbReference type="EMBL" id="VHSG01000026">
    <property type="protein sequence ID" value="TQV69939.1"/>
    <property type="molecule type" value="Genomic_DNA"/>
</dbReference>
<reference evidence="1 2" key="1">
    <citation type="submission" date="2019-06" db="EMBL/GenBank/DDBJ databases">
        <title>Whole genome sequence for Cellvibrionaceae sp. R142.</title>
        <authorList>
            <person name="Wang G."/>
        </authorList>
    </citation>
    <scope>NUCLEOTIDE SEQUENCE [LARGE SCALE GENOMIC DNA]</scope>
    <source>
        <strain evidence="1 2">R142</strain>
    </source>
</reference>
<dbReference type="Proteomes" id="UP000319732">
    <property type="component" value="Unassembled WGS sequence"/>
</dbReference>
<keyword evidence="2" id="KW-1185">Reference proteome</keyword>
<dbReference type="AlphaFoldDB" id="A0A545SYC4"/>
<gene>
    <name evidence="1" type="ORF">FKG94_22570</name>
</gene>
<evidence type="ECO:0000313" key="2">
    <source>
        <dbReference type="Proteomes" id="UP000319732"/>
    </source>
</evidence>
<comment type="caution">
    <text evidence="1">The sequence shown here is derived from an EMBL/GenBank/DDBJ whole genome shotgun (WGS) entry which is preliminary data.</text>
</comment>